<dbReference type="NCBIfam" id="TIGR03082">
    <property type="entry name" value="Gneg_AbrB_dup"/>
    <property type="match status" value="2"/>
</dbReference>
<keyword evidence="3" id="KW-1185">Reference proteome</keyword>
<gene>
    <name evidence="2" type="ORF">FHR23_001288</name>
</gene>
<feature type="transmembrane region" description="Helical" evidence="1">
    <location>
        <begin position="117"/>
        <end position="135"/>
    </location>
</feature>
<feature type="transmembrane region" description="Helical" evidence="1">
    <location>
        <begin position="147"/>
        <end position="165"/>
    </location>
</feature>
<accession>A0A840YXC1</accession>
<keyword evidence="1" id="KW-0472">Membrane</keyword>
<proteinExistence type="predicted"/>
<feature type="transmembrane region" description="Helical" evidence="1">
    <location>
        <begin position="86"/>
        <end position="105"/>
    </location>
</feature>
<evidence type="ECO:0000256" key="1">
    <source>
        <dbReference type="SAM" id="Phobius"/>
    </source>
</evidence>
<evidence type="ECO:0000313" key="2">
    <source>
        <dbReference type="EMBL" id="MBB5718381.1"/>
    </source>
</evidence>
<reference evidence="2 3" key="1">
    <citation type="submission" date="2020-08" db="EMBL/GenBank/DDBJ databases">
        <title>Genomic Encyclopedia of Type Strains, Phase IV (KMG-IV): sequencing the most valuable type-strain genomes for metagenomic binning, comparative biology and taxonomic classification.</title>
        <authorList>
            <person name="Goeker M."/>
        </authorList>
    </citation>
    <scope>NUCLEOTIDE SEQUENCE [LARGE SCALE GENOMIC DNA]</scope>
    <source>
        <strain evidence="2 3">DSM 27203</strain>
    </source>
</reference>
<feature type="transmembrane region" description="Helical" evidence="1">
    <location>
        <begin position="320"/>
        <end position="342"/>
    </location>
</feature>
<evidence type="ECO:0000313" key="3">
    <source>
        <dbReference type="Proteomes" id="UP000554342"/>
    </source>
</evidence>
<feature type="transmembrane region" description="Helical" evidence="1">
    <location>
        <begin position="215"/>
        <end position="240"/>
    </location>
</feature>
<feature type="transmembrane region" description="Helical" evidence="1">
    <location>
        <begin position="60"/>
        <end position="81"/>
    </location>
</feature>
<dbReference type="InterPro" id="IPR017516">
    <property type="entry name" value="AbrB_dup"/>
</dbReference>
<protein>
    <recommendedName>
        <fullName evidence="4">AbrB family transcriptional regulator</fullName>
    </recommendedName>
</protein>
<dbReference type="RefSeq" id="WP_221227359.1">
    <property type="nucleotide sequence ID" value="NZ_BAABIF010000004.1"/>
</dbReference>
<dbReference type="PANTHER" id="PTHR38457:SF1">
    <property type="entry name" value="REGULATOR ABRB-RELATED"/>
    <property type="match status" value="1"/>
</dbReference>
<keyword evidence="1" id="KW-1133">Transmembrane helix</keyword>
<dbReference type="Pfam" id="PF05145">
    <property type="entry name" value="AbrB"/>
    <property type="match status" value="1"/>
</dbReference>
<comment type="caution">
    <text evidence="2">The sequence shown here is derived from an EMBL/GenBank/DDBJ whole genome shotgun (WGS) entry which is preliminary data.</text>
</comment>
<dbReference type="PIRSF" id="PIRSF038991">
    <property type="entry name" value="Protein_AbrB"/>
    <property type="match status" value="1"/>
</dbReference>
<dbReference type="InterPro" id="IPR007820">
    <property type="entry name" value="AbrB_fam"/>
</dbReference>
<evidence type="ECO:0008006" key="4">
    <source>
        <dbReference type="Google" id="ProtNLM"/>
    </source>
</evidence>
<dbReference type="EMBL" id="JACIJI010000001">
    <property type="protein sequence ID" value="MBB5718381.1"/>
    <property type="molecule type" value="Genomic_DNA"/>
</dbReference>
<dbReference type="GO" id="GO:0016020">
    <property type="term" value="C:membrane"/>
    <property type="evidence" value="ECO:0007669"/>
    <property type="project" value="InterPro"/>
</dbReference>
<sequence>MSRTTALRWAALMVVSALLAGLLEAIGLSAGMLLGPMIAAVVFALRGAGLKVPVRIFQSAQTMVGCLIAQSITAGIAATLLKDWPIFLGATAATLTASAILGYLLSRWQVLPDTTAIWGSMPGAASAMMLLADSFGADARLVAFMSYMRVVCVAAVASLLAVLLTGHGSTSMLAEMIAPVPWKTAAISLAIAAVGGIAGVAIGMPAGALTGSLTLAAILNVTGIFTVTLPGWLLALGYAVVGWRIGLTFTPEIMAIAGKAFWRVLAAVSVLLGFAFLIALALSALLHIDLLTAYLAVSPGGMDSVAIIAASVHVDRPFVMALQVLRFVAVIIAGPILARFFARRFANRD</sequence>
<keyword evidence="1" id="KW-0812">Transmembrane</keyword>
<feature type="transmembrane region" description="Helical" evidence="1">
    <location>
        <begin position="185"/>
        <end position="203"/>
    </location>
</feature>
<organism evidence="2 3">
    <name type="scientific">Stakelama sediminis</name>
    <dbReference type="NCBI Taxonomy" id="463200"/>
    <lineage>
        <taxon>Bacteria</taxon>
        <taxon>Pseudomonadati</taxon>
        <taxon>Pseudomonadota</taxon>
        <taxon>Alphaproteobacteria</taxon>
        <taxon>Sphingomonadales</taxon>
        <taxon>Sphingomonadaceae</taxon>
        <taxon>Stakelama</taxon>
    </lineage>
</organism>
<dbReference type="Proteomes" id="UP000554342">
    <property type="component" value="Unassembled WGS sequence"/>
</dbReference>
<feature type="transmembrane region" description="Helical" evidence="1">
    <location>
        <begin position="30"/>
        <end position="48"/>
    </location>
</feature>
<feature type="transmembrane region" description="Helical" evidence="1">
    <location>
        <begin position="6"/>
        <end position="23"/>
    </location>
</feature>
<name>A0A840YXC1_9SPHN</name>
<dbReference type="GO" id="GO:0010468">
    <property type="term" value="P:regulation of gene expression"/>
    <property type="evidence" value="ECO:0007669"/>
    <property type="project" value="InterPro"/>
</dbReference>
<dbReference type="AlphaFoldDB" id="A0A840YXC1"/>
<dbReference type="PANTHER" id="PTHR38457">
    <property type="entry name" value="REGULATOR ABRB-RELATED"/>
    <property type="match status" value="1"/>
</dbReference>
<feature type="transmembrane region" description="Helical" evidence="1">
    <location>
        <begin position="260"/>
        <end position="286"/>
    </location>
</feature>